<gene>
    <name evidence="12" type="primary">asnB</name>
    <name evidence="12" type="ORF">H8E23_05355</name>
</gene>
<keyword evidence="8" id="KW-0061">Asparagine biosynthesis</keyword>
<protein>
    <recommendedName>
        <fullName evidence="3">asparagine synthase (glutamine-hydrolyzing)</fullName>
        <ecNumber evidence="3">6.3.5.4</ecNumber>
    </recommendedName>
</protein>
<dbReference type="AlphaFoldDB" id="A0A8J6TKY8"/>
<evidence type="ECO:0000256" key="5">
    <source>
        <dbReference type="ARBA" id="ARBA00022840"/>
    </source>
</evidence>
<accession>A0A8J6TKY8</accession>
<sequence length="662" mass="76075">MCGIAGIVDFSGNSVSATDLLNMRDSMLHRGPDDFGAVLLAGNGKSHSNRYVQFRTCEELFGTGKSHSNFNIGFAHRRLSIIDLTAAGRQPMCNEDGTIWITFNGEIYNFEEIRTELEKYGHRFLSKTDTEVIIHAYEQWGMKSLDRFIGMFAFAIWDQSKSRIILARDRVGIKPLYYCFLGPKLVFASEIKAILQYPGIPRKVNLEAFGHYLSFHCVPPPATLFEGISKVESGHYMVIHEPSQIKTVEYWDMFAKRNNESLARSEEDITEEIVNLFQDATKRRMISDVPFGAFLSGGIDSSLNVAMMCRFLDRPVNTFSIGFKDAPAYNELSWSNRIAKLFKTNHHEVIISPQDAISFLPKLVFHQDEPIADSVCVPVYFVSKLAKDNGVSVCQVGEGSDELFCGYPSWLTALKDYSEADTFFGKIKRAPMLASSYLASRLLGKGWGTYDRCHTFYHNEIFWGGAISYREYAKRAILSPRLNKLTYEATPQIISDYKDRFNNRCFLPDPLAWMTYIDLKIRLPELLLMRLDKLNMAVSLEGRVPFLDHRLVEFALSLSQKSKIKTNETKYILKQAIKDILPPDIINRPKQGFQLPVNEWYEDHMHKHFIRVADSFLKDTDYFNATALTRYINRKQVPWIIINFIYWHRMWIEGDMEAVDMV</sequence>
<dbReference type="GO" id="GO:0004066">
    <property type="term" value="F:asparagine synthase (glutamine-hydrolyzing) activity"/>
    <property type="evidence" value="ECO:0007669"/>
    <property type="project" value="UniProtKB-EC"/>
</dbReference>
<comment type="pathway">
    <text evidence="1">Amino-acid biosynthesis; L-asparagine biosynthesis; L-asparagine from L-aspartate (L-Gln route): step 1/1.</text>
</comment>
<feature type="site" description="Important for beta-aspartyl-AMP intermediate formation" evidence="10">
    <location>
        <position position="398"/>
    </location>
</feature>
<dbReference type="InterPro" id="IPR029055">
    <property type="entry name" value="Ntn_hydrolases_N"/>
</dbReference>
<evidence type="ECO:0000256" key="2">
    <source>
        <dbReference type="ARBA" id="ARBA00005752"/>
    </source>
</evidence>
<dbReference type="InterPro" id="IPR017932">
    <property type="entry name" value="GATase_2_dom"/>
</dbReference>
<organism evidence="12 13">
    <name type="scientific">Candidatus Desulfatibia profunda</name>
    <dbReference type="NCBI Taxonomy" id="2841695"/>
    <lineage>
        <taxon>Bacteria</taxon>
        <taxon>Pseudomonadati</taxon>
        <taxon>Thermodesulfobacteriota</taxon>
        <taxon>Desulfobacteria</taxon>
        <taxon>Desulfobacterales</taxon>
        <taxon>Desulfobacterales incertae sedis</taxon>
        <taxon>Candidatus Desulfatibia</taxon>
    </lineage>
</organism>
<dbReference type="GO" id="GO:0005524">
    <property type="term" value="F:ATP binding"/>
    <property type="evidence" value="ECO:0007669"/>
    <property type="project" value="UniProtKB-KW"/>
</dbReference>
<dbReference type="PANTHER" id="PTHR43284:SF1">
    <property type="entry name" value="ASPARAGINE SYNTHETASE"/>
    <property type="match status" value="1"/>
</dbReference>
<proteinExistence type="inferred from homology"/>
<dbReference type="InterPro" id="IPR051786">
    <property type="entry name" value="ASN_synthetase/amidase"/>
</dbReference>
<feature type="active site" description="For GATase activity" evidence="8">
    <location>
        <position position="2"/>
    </location>
</feature>
<dbReference type="SUPFAM" id="SSF52402">
    <property type="entry name" value="Adenine nucleotide alpha hydrolases-like"/>
    <property type="match status" value="1"/>
</dbReference>
<reference evidence="12 13" key="1">
    <citation type="submission" date="2020-08" db="EMBL/GenBank/DDBJ databases">
        <title>Bridging the membrane lipid divide: bacteria of the FCB group superphylum have the potential to synthesize archaeal ether lipids.</title>
        <authorList>
            <person name="Villanueva L."/>
            <person name="Von Meijenfeldt F.A.B."/>
            <person name="Westbye A.B."/>
            <person name="Yadav S."/>
            <person name="Hopmans E.C."/>
            <person name="Dutilh B.E."/>
            <person name="Sinninghe Damste J.S."/>
        </authorList>
    </citation>
    <scope>NUCLEOTIDE SEQUENCE [LARGE SCALE GENOMIC DNA]</scope>
    <source>
        <strain evidence="12">NIOZ-UU30</strain>
    </source>
</reference>
<comment type="caution">
    <text evidence="12">The sequence shown here is derived from an EMBL/GenBank/DDBJ whole genome shotgun (WGS) entry which is preliminary data.</text>
</comment>
<dbReference type="PROSITE" id="PS51278">
    <property type="entry name" value="GATASE_TYPE_2"/>
    <property type="match status" value="1"/>
</dbReference>
<dbReference type="Pfam" id="PF00733">
    <property type="entry name" value="Asn_synthase"/>
    <property type="match status" value="1"/>
</dbReference>
<feature type="binding site" evidence="9">
    <location>
        <position position="321"/>
    </location>
    <ligand>
        <name>ATP</name>
        <dbReference type="ChEBI" id="CHEBI:30616"/>
    </ligand>
</feature>
<evidence type="ECO:0000313" key="13">
    <source>
        <dbReference type="Proteomes" id="UP000603434"/>
    </source>
</evidence>
<evidence type="ECO:0000256" key="10">
    <source>
        <dbReference type="PIRSR" id="PIRSR001589-3"/>
    </source>
</evidence>
<dbReference type="EMBL" id="JACNJH010000108">
    <property type="protein sequence ID" value="MBC8360804.1"/>
    <property type="molecule type" value="Genomic_DNA"/>
</dbReference>
<dbReference type="Pfam" id="PF13537">
    <property type="entry name" value="GATase_7"/>
    <property type="match status" value="1"/>
</dbReference>
<feature type="binding site" evidence="9">
    <location>
        <position position="129"/>
    </location>
    <ligand>
        <name>L-glutamine</name>
        <dbReference type="ChEBI" id="CHEBI:58359"/>
    </ligand>
</feature>
<dbReference type="GO" id="GO:0005829">
    <property type="term" value="C:cytosol"/>
    <property type="evidence" value="ECO:0007669"/>
    <property type="project" value="TreeGrafter"/>
</dbReference>
<dbReference type="InterPro" id="IPR033738">
    <property type="entry name" value="AsnB_N"/>
</dbReference>
<keyword evidence="8" id="KW-0028">Amino-acid biosynthesis</keyword>
<evidence type="ECO:0000256" key="6">
    <source>
        <dbReference type="ARBA" id="ARBA00022962"/>
    </source>
</evidence>
<evidence type="ECO:0000256" key="9">
    <source>
        <dbReference type="PIRSR" id="PIRSR001589-2"/>
    </source>
</evidence>
<dbReference type="GO" id="GO:0006529">
    <property type="term" value="P:asparagine biosynthetic process"/>
    <property type="evidence" value="ECO:0007669"/>
    <property type="project" value="UniProtKB-KW"/>
</dbReference>
<dbReference type="SUPFAM" id="SSF56235">
    <property type="entry name" value="N-terminal nucleophile aminohydrolases (Ntn hydrolases)"/>
    <property type="match status" value="1"/>
</dbReference>
<keyword evidence="6 8" id="KW-0315">Glutamine amidotransferase</keyword>
<evidence type="ECO:0000256" key="4">
    <source>
        <dbReference type="ARBA" id="ARBA00022741"/>
    </source>
</evidence>
<keyword evidence="4 9" id="KW-0547">Nucleotide-binding</keyword>
<dbReference type="PANTHER" id="PTHR43284">
    <property type="entry name" value="ASPARAGINE SYNTHETASE (GLUTAMINE-HYDROLYZING)"/>
    <property type="match status" value="1"/>
</dbReference>
<evidence type="ECO:0000313" key="12">
    <source>
        <dbReference type="EMBL" id="MBC8360804.1"/>
    </source>
</evidence>
<dbReference type="CDD" id="cd00712">
    <property type="entry name" value="AsnB"/>
    <property type="match status" value="1"/>
</dbReference>
<feature type="domain" description="Glutamine amidotransferase type-2" evidence="11">
    <location>
        <begin position="2"/>
        <end position="242"/>
    </location>
</feature>
<dbReference type="InterPro" id="IPR014729">
    <property type="entry name" value="Rossmann-like_a/b/a_fold"/>
</dbReference>
<name>A0A8J6TKY8_9BACT</name>
<evidence type="ECO:0000256" key="1">
    <source>
        <dbReference type="ARBA" id="ARBA00005187"/>
    </source>
</evidence>
<evidence type="ECO:0000256" key="7">
    <source>
        <dbReference type="ARBA" id="ARBA00048741"/>
    </source>
</evidence>
<evidence type="ECO:0000256" key="8">
    <source>
        <dbReference type="PIRSR" id="PIRSR001589-1"/>
    </source>
</evidence>
<dbReference type="PIRSF" id="PIRSF001589">
    <property type="entry name" value="Asn_synthetase_glu-h"/>
    <property type="match status" value="1"/>
</dbReference>
<dbReference type="Gene3D" id="3.60.20.10">
    <property type="entry name" value="Glutamine Phosphoribosylpyrophosphate, subunit 1, domain 1"/>
    <property type="match status" value="1"/>
</dbReference>
<evidence type="ECO:0000259" key="11">
    <source>
        <dbReference type="PROSITE" id="PS51278"/>
    </source>
</evidence>
<comment type="similarity">
    <text evidence="2">Belongs to the asparagine synthetase family.</text>
</comment>
<keyword evidence="5 9" id="KW-0067">ATP-binding</keyword>
<comment type="catalytic activity">
    <reaction evidence="7">
        <text>L-aspartate + L-glutamine + ATP + H2O = L-asparagine + L-glutamate + AMP + diphosphate + H(+)</text>
        <dbReference type="Rhea" id="RHEA:12228"/>
        <dbReference type="ChEBI" id="CHEBI:15377"/>
        <dbReference type="ChEBI" id="CHEBI:15378"/>
        <dbReference type="ChEBI" id="CHEBI:29985"/>
        <dbReference type="ChEBI" id="CHEBI:29991"/>
        <dbReference type="ChEBI" id="CHEBI:30616"/>
        <dbReference type="ChEBI" id="CHEBI:33019"/>
        <dbReference type="ChEBI" id="CHEBI:58048"/>
        <dbReference type="ChEBI" id="CHEBI:58359"/>
        <dbReference type="ChEBI" id="CHEBI:456215"/>
        <dbReference type="EC" id="6.3.5.4"/>
    </reaction>
</comment>
<dbReference type="InterPro" id="IPR006426">
    <property type="entry name" value="Asn_synth_AEB"/>
</dbReference>
<dbReference type="CDD" id="cd01991">
    <property type="entry name" value="Asn_synthase_B_C"/>
    <property type="match status" value="1"/>
</dbReference>
<dbReference type="InterPro" id="IPR001962">
    <property type="entry name" value="Asn_synthase"/>
</dbReference>
<evidence type="ECO:0000256" key="3">
    <source>
        <dbReference type="ARBA" id="ARBA00012737"/>
    </source>
</evidence>
<dbReference type="NCBIfam" id="TIGR01536">
    <property type="entry name" value="asn_synth_AEB"/>
    <property type="match status" value="1"/>
</dbReference>
<dbReference type="Proteomes" id="UP000603434">
    <property type="component" value="Unassembled WGS sequence"/>
</dbReference>
<dbReference type="Gene3D" id="3.40.50.620">
    <property type="entry name" value="HUPs"/>
    <property type="match status" value="1"/>
</dbReference>
<dbReference type="EC" id="6.3.5.4" evidence="3"/>
<keyword evidence="12" id="KW-0436">Ligase</keyword>